<dbReference type="Gramene" id="KFK26515">
    <property type="protein sequence ID" value="KFK26515"/>
    <property type="gene ID" value="AALP_AA8G259100"/>
</dbReference>
<evidence type="ECO:0000313" key="3">
    <source>
        <dbReference type="Proteomes" id="UP000029120"/>
    </source>
</evidence>
<accession>A0A087G9G3</accession>
<name>A0A087G9G3_ARAAL</name>
<protein>
    <submittedName>
        <fullName evidence="2">Uncharacterized protein</fullName>
    </submittedName>
</protein>
<feature type="compositionally biased region" description="Pro residues" evidence="1">
    <location>
        <begin position="27"/>
        <end position="52"/>
    </location>
</feature>
<feature type="compositionally biased region" description="Low complexity" evidence="1">
    <location>
        <begin position="53"/>
        <end position="65"/>
    </location>
</feature>
<organism evidence="2 3">
    <name type="scientific">Arabis alpina</name>
    <name type="common">Alpine rock-cress</name>
    <dbReference type="NCBI Taxonomy" id="50452"/>
    <lineage>
        <taxon>Eukaryota</taxon>
        <taxon>Viridiplantae</taxon>
        <taxon>Streptophyta</taxon>
        <taxon>Embryophyta</taxon>
        <taxon>Tracheophyta</taxon>
        <taxon>Spermatophyta</taxon>
        <taxon>Magnoliopsida</taxon>
        <taxon>eudicotyledons</taxon>
        <taxon>Gunneridae</taxon>
        <taxon>Pentapetalae</taxon>
        <taxon>rosids</taxon>
        <taxon>malvids</taxon>
        <taxon>Brassicales</taxon>
        <taxon>Brassicaceae</taxon>
        <taxon>Arabideae</taxon>
        <taxon>Arabis</taxon>
    </lineage>
</organism>
<sequence>MEKATQVNRWFPNGRSPNLNPSSLSPSLPPPPLPPDPPDPAPLDPSTFPPLSFPKSLSSSSPRKPLQTASLKPVDVASSSPLTIPTAVEINSLLQNFTSIHPLSGSEGSRSQVTVQKGFLESQKIGPELAVSTTKPLSLLTPVKESGIVPLPTPVLNSTKHEMQGQSVLLEVDKQQDKAGTFLLQSFALAAAPIIPKTTTIPNLNHAETWAGKMKKASDKTLKRLAPPSNTTNGIPRIEIPDEVFIRGAALH</sequence>
<keyword evidence="3" id="KW-1185">Reference proteome</keyword>
<dbReference type="AlphaFoldDB" id="A0A087G9G3"/>
<reference evidence="3" key="1">
    <citation type="journal article" date="2015" name="Nat. Plants">
        <title>Genome expansion of Arabis alpina linked with retrotransposition and reduced symmetric DNA methylation.</title>
        <authorList>
            <person name="Willing E.M."/>
            <person name="Rawat V."/>
            <person name="Mandakova T."/>
            <person name="Maumus F."/>
            <person name="James G.V."/>
            <person name="Nordstroem K.J."/>
            <person name="Becker C."/>
            <person name="Warthmann N."/>
            <person name="Chica C."/>
            <person name="Szarzynska B."/>
            <person name="Zytnicki M."/>
            <person name="Albani M.C."/>
            <person name="Kiefer C."/>
            <person name="Bergonzi S."/>
            <person name="Castaings L."/>
            <person name="Mateos J.L."/>
            <person name="Berns M.C."/>
            <person name="Bujdoso N."/>
            <person name="Piofczyk T."/>
            <person name="de Lorenzo L."/>
            <person name="Barrero-Sicilia C."/>
            <person name="Mateos I."/>
            <person name="Piednoel M."/>
            <person name="Hagmann J."/>
            <person name="Chen-Min-Tao R."/>
            <person name="Iglesias-Fernandez R."/>
            <person name="Schuster S.C."/>
            <person name="Alonso-Blanco C."/>
            <person name="Roudier F."/>
            <person name="Carbonero P."/>
            <person name="Paz-Ares J."/>
            <person name="Davis S.J."/>
            <person name="Pecinka A."/>
            <person name="Quesneville H."/>
            <person name="Colot V."/>
            <person name="Lysak M.A."/>
            <person name="Weigel D."/>
            <person name="Coupland G."/>
            <person name="Schneeberger K."/>
        </authorList>
    </citation>
    <scope>NUCLEOTIDE SEQUENCE [LARGE SCALE GENOMIC DNA]</scope>
    <source>
        <strain evidence="3">cv. Pajares</strain>
    </source>
</reference>
<dbReference type="OMA" id="HEMQGQS"/>
<dbReference type="Proteomes" id="UP000029120">
    <property type="component" value="Chromosome 8"/>
</dbReference>
<feature type="region of interest" description="Disordered" evidence="1">
    <location>
        <begin position="1"/>
        <end position="78"/>
    </location>
</feature>
<evidence type="ECO:0000256" key="1">
    <source>
        <dbReference type="SAM" id="MobiDB-lite"/>
    </source>
</evidence>
<evidence type="ECO:0000313" key="2">
    <source>
        <dbReference type="EMBL" id="KFK26515.1"/>
    </source>
</evidence>
<dbReference type="EMBL" id="CM002876">
    <property type="protein sequence ID" value="KFK26515.1"/>
    <property type="molecule type" value="Genomic_DNA"/>
</dbReference>
<gene>
    <name evidence="2" type="ordered locus">AALP_Aa8g259100</name>
</gene>
<proteinExistence type="predicted"/>
<feature type="compositionally biased region" description="Low complexity" evidence="1">
    <location>
        <begin position="12"/>
        <end position="26"/>
    </location>
</feature>